<comment type="caution">
    <text evidence="1">The sequence shown here is derived from an EMBL/GenBank/DDBJ whole genome shotgun (WGS) entry which is preliminary data.</text>
</comment>
<reference evidence="1 2" key="1">
    <citation type="submission" date="2024-04" db="EMBL/GenBank/DDBJ databases">
        <title>Phyllosticta paracitricarpa is synonymous to the EU quarantine fungus P. citricarpa based on phylogenomic analyses.</title>
        <authorList>
            <consortium name="Lawrence Berkeley National Laboratory"/>
            <person name="Van Ingen-Buijs V.A."/>
            <person name="Van Westerhoven A.C."/>
            <person name="Haridas S."/>
            <person name="Skiadas P."/>
            <person name="Martin F."/>
            <person name="Groenewald J.Z."/>
            <person name="Crous P.W."/>
            <person name="Seidl M.F."/>
        </authorList>
    </citation>
    <scope>NUCLEOTIDE SEQUENCE [LARGE SCALE GENOMIC DNA]</scope>
    <source>
        <strain evidence="1 2">CBS 122670</strain>
    </source>
</reference>
<dbReference type="Proteomes" id="UP001365128">
    <property type="component" value="Unassembled WGS sequence"/>
</dbReference>
<name>A0ABR1LKI1_9PEZI</name>
<gene>
    <name evidence="1" type="ORF">IWX46DRAFT_273420</name>
</gene>
<proteinExistence type="predicted"/>
<evidence type="ECO:0000313" key="2">
    <source>
        <dbReference type="Proteomes" id="UP001365128"/>
    </source>
</evidence>
<evidence type="ECO:0000313" key="1">
    <source>
        <dbReference type="EMBL" id="KAK7535716.1"/>
    </source>
</evidence>
<protein>
    <submittedName>
        <fullName evidence="1">Uncharacterized protein</fullName>
    </submittedName>
</protein>
<keyword evidence="2" id="KW-1185">Reference proteome</keyword>
<dbReference type="EMBL" id="JBBPDW010000038">
    <property type="protein sequence ID" value="KAK7535716.1"/>
    <property type="molecule type" value="Genomic_DNA"/>
</dbReference>
<sequence length="213" mass="23686">MLPGTVYSSALRSSNTQVLPSTNASWLPHIMDCGCARKLPPFPPSPSDMTSSSPLTIDPRLSVVHTVSHPPTNPFIHASPLHLICPSLVPLVNCTEETPQAVVRSSVRREHSCAGHVPLRRRNLKWREEGNLGVWYVCIWAAWHGKARLIHMHTTTTSTTTTTTTAARARNARLPPQYFSVCMYAPCSHFAFHLSAFHKEGRKEGKECDATRR</sequence>
<accession>A0ABR1LKI1</accession>
<organism evidence="1 2">
    <name type="scientific">Phyllosticta citricarpa</name>
    <dbReference type="NCBI Taxonomy" id="55181"/>
    <lineage>
        <taxon>Eukaryota</taxon>
        <taxon>Fungi</taxon>
        <taxon>Dikarya</taxon>
        <taxon>Ascomycota</taxon>
        <taxon>Pezizomycotina</taxon>
        <taxon>Dothideomycetes</taxon>
        <taxon>Dothideomycetes incertae sedis</taxon>
        <taxon>Botryosphaeriales</taxon>
        <taxon>Phyllostictaceae</taxon>
        <taxon>Phyllosticta</taxon>
    </lineage>
</organism>